<organism evidence="11 12">
    <name type="scientific">Maritalea mobilis</name>
    <dbReference type="NCBI Taxonomy" id="483324"/>
    <lineage>
        <taxon>Bacteria</taxon>
        <taxon>Pseudomonadati</taxon>
        <taxon>Pseudomonadota</taxon>
        <taxon>Alphaproteobacteria</taxon>
        <taxon>Hyphomicrobiales</taxon>
        <taxon>Devosiaceae</taxon>
        <taxon>Maritalea</taxon>
    </lineage>
</organism>
<protein>
    <recommendedName>
        <fullName evidence="8">Porphobilinogen deaminase</fullName>
        <shortName evidence="8">PBG</shortName>
        <ecNumber evidence="8">2.5.1.61</ecNumber>
    </recommendedName>
    <alternativeName>
        <fullName evidence="8">Hydroxymethylbilane synthase</fullName>
        <shortName evidence="8">HMBS</shortName>
    </alternativeName>
    <alternativeName>
        <fullName evidence="8">Pre-uroporphyrinogen synthase</fullName>
    </alternativeName>
</protein>
<comment type="similarity">
    <text evidence="3 8">Belongs to the HMBS family.</text>
</comment>
<comment type="subunit">
    <text evidence="4 8">Monomer.</text>
</comment>
<comment type="function">
    <text evidence="1 8">Tetrapolymerization of the monopyrrole PBG into the hydroxymethylbilane pre-uroporphyrinogen in several discrete steps.</text>
</comment>
<dbReference type="Gene3D" id="3.40.190.10">
    <property type="entry name" value="Periplasmic binding protein-like II"/>
    <property type="match status" value="2"/>
</dbReference>
<comment type="catalytic activity">
    <reaction evidence="7 8">
        <text>4 porphobilinogen + H2O = hydroxymethylbilane + 4 NH4(+)</text>
        <dbReference type="Rhea" id="RHEA:13185"/>
        <dbReference type="ChEBI" id="CHEBI:15377"/>
        <dbReference type="ChEBI" id="CHEBI:28938"/>
        <dbReference type="ChEBI" id="CHEBI:57845"/>
        <dbReference type="ChEBI" id="CHEBI:58126"/>
        <dbReference type="EC" id="2.5.1.61"/>
    </reaction>
</comment>
<sequence>MQTEQASKPRLTIGTRGSLLALAQAKQVRRELAQKTELSEDEIAIEVIKTSGDIILDRPLSEVGGKGLFTKEIEVALFDKRIDLAVHSAKDVATILPEGMILPAFLEREDTRDAFVSLKYKSLDDLPEGAKFGTSSIRRGAQILRQRPDLQIVEFRGNVQTRMQKLEDGVAEATLLAYAGLRRLEMSHIAKQLIDPTIIPPAPGQGALALECRADDGEVIEWARTLNHAPTAAKMVAERHYLHGLDGSCRTPIAAYSTLEGNELHIFGQVLSLDGQTVYEAEVSGHAADAEEIGKELAAIIKSAAGEKFFESFEKRAD</sequence>
<dbReference type="FunFam" id="3.40.190.10:FF:000005">
    <property type="entry name" value="Porphobilinogen deaminase"/>
    <property type="match status" value="1"/>
</dbReference>
<comment type="caution">
    <text evidence="11">The sequence shown here is derived from an EMBL/GenBank/DDBJ whole genome shotgun (WGS) entry which is preliminary data.</text>
</comment>
<keyword evidence="6 8" id="KW-0627">Porphyrin biosynthesis</keyword>
<dbReference type="Pfam" id="PF01379">
    <property type="entry name" value="Porphobil_deam"/>
    <property type="match status" value="1"/>
</dbReference>
<dbReference type="Gene3D" id="3.30.160.40">
    <property type="entry name" value="Porphobilinogen deaminase, C-terminal domain"/>
    <property type="match status" value="1"/>
</dbReference>
<dbReference type="PANTHER" id="PTHR11557:SF0">
    <property type="entry name" value="PORPHOBILINOGEN DEAMINASE"/>
    <property type="match status" value="1"/>
</dbReference>
<gene>
    <name evidence="8" type="primary">hemC</name>
    <name evidence="11" type="ORF">ATL17_2781</name>
</gene>
<dbReference type="EC" id="2.5.1.61" evidence="8"/>
<evidence type="ECO:0000256" key="4">
    <source>
        <dbReference type="ARBA" id="ARBA00011245"/>
    </source>
</evidence>
<reference evidence="11 12" key="1">
    <citation type="submission" date="2019-03" db="EMBL/GenBank/DDBJ databases">
        <title>Genomic Encyclopedia of Type Strains, Phase III (KMG-III): the genomes of soil and plant-associated and newly described type strains.</title>
        <authorList>
            <person name="Whitman W."/>
        </authorList>
    </citation>
    <scope>NUCLEOTIDE SEQUENCE [LARGE SCALE GENOMIC DNA]</scope>
    <source>
        <strain evidence="11 12">CGMCC 1.7002</strain>
    </source>
</reference>
<dbReference type="UniPathway" id="UPA00251">
    <property type="reaction ID" value="UER00319"/>
</dbReference>
<dbReference type="NCBIfam" id="TIGR00212">
    <property type="entry name" value="hemC"/>
    <property type="match status" value="1"/>
</dbReference>
<dbReference type="AlphaFoldDB" id="A0A4R6VJ04"/>
<dbReference type="GO" id="GO:0005737">
    <property type="term" value="C:cytoplasm"/>
    <property type="evidence" value="ECO:0007669"/>
    <property type="project" value="UniProtKB-UniRule"/>
</dbReference>
<feature type="domain" description="Porphobilinogen deaminase C-terminal" evidence="10">
    <location>
        <begin position="235"/>
        <end position="301"/>
    </location>
</feature>
<dbReference type="PRINTS" id="PR00151">
    <property type="entry name" value="PORPHBDMNASE"/>
</dbReference>
<evidence type="ECO:0000256" key="3">
    <source>
        <dbReference type="ARBA" id="ARBA00005638"/>
    </source>
</evidence>
<dbReference type="SUPFAM" id="SSF54782">
    <property type="entry name" value="Porphobilinogen deaminase (hydroxymethylbilane synthase), C-terminal domain"/>
    <property type="match status" value="1"/>
</dbReference>
<evidence type="ECO:0000313" key="12">
    <source>
        <dbReference type="Proteomes" id="UP000295391"/>
    </source>
</evidence>
<feature type="domain" description="Porphobilinogen deaminase N-terminal" evidence="9">
    <location>
        <begin position="11"/>
        <end position="220"/>
    </location>
</feature>
<keyword evidence="12" id="KW-1185">Reference proteome</keyword>
<evidence type="ECO:0000256" key="7">
    <source>
        <dbReference type="ARBA" id="ARBA00048169"/>
    </source>
</evidence>
<dbReference type="EMBL" id="SNYR01000003">
    <property type="protein sequence ID" value="TDQ61682.1"/>
    <property type="molecule type" value="Genomic_DNA"/>
</dbReference>
<dbReference type="Pfam" id="PF03900">
    <property type="entry name" value="Porphobil_deamC"/>
    <property type="match status" value="1"/>
</dbReference>
<dbReference type="Proteomes" id="UP000295391">
    <property type="component" value="Unassembled WGS sequence"/>
</dbReference>
<dbReference type="SUPFAM" id="SSF53850">
    <property type="entry name" value="Periplasmic binding protein-like II"/>
    <property type="match status" value="1"/>
</dbReference>
<evidence type="ECO:0000259" key="9">
    <source>
        <dbReference type="Pfam" id="PF01379"/>
    </source>
</evidence>
<feature type="modified residue" description="S-(dipyrrolylmethanemethyl)cysteine" evidence="8">
    <location>
        <position position="249"/>
    </location>
</feature>
<dbReference type="InterPro" id="IPR022417">
    <property type="entry name" value="Porphobilin_deaminase_N"/>
</dbReference>
<proteinExistence type="inferred from homology"/>
<name>A0A4R6VJ04_9HYPH</name>
<dbReference type="InterPro" id="IPR000860">
    <property type="entry name" value="HemC"/>
</dbReference>
<accession>A0A4R6VJ04</accession>
<dbReference type="InterPro" id="IPR022418">
    <property type="entry name" value="Porphobilinogen_deaminase_C"/>
</dbReference>
<keyword evidence="5 8" id="KW-0808">Transferase</keyword>
<evidence type="ECO:0000256" key="6">
    <source>
        <dbReference type="ARBA" id="ARBA00023244"/>
    </source>
</evidence>
<evidence type="ECO:0000313" key="11">
    <source>
        <dbReference type="EMBL" id="TDQ61682.1"/>
    </source>
</evidence>
<evidence type="ECO:0000256" key="1">
    <source>
        <dbReference type="ARBA" id="ARBA00002869"/>
    </source>
</evidence>
<dbReference type="GO" id="GO:0006782">
    <property type="term" value="P:protoporphyrinogen IX biosynthetic process"/>
    <property type="evidence" value="ECO:0007669"/>
    <property type="project" value="UniProtKB-UniRule"/>
</dbReference>
<comment type="pathway">
    <text evidence="2">Porphyrin-containing compound metabolism; protoporphyrin-IX biosynthesis; coproporphyrinogen-III from 5-aminolevulinate: step 2/4.</text>
</comment>
<evidence type="ECO:0000256" key="2">
    <source>
        <dbReference type="ARBA" id="ARBA00004735"/>
    </source>
</evidence>
<dbReference type="InterPro" id="IPR036803">
    <property type="entry name" value="Porphobilinogen_deaminase_C_sf"/>
</dbReference>
<evidence type="ECO:0000259" key="10">
    <source>
        <dbReference type="Pfam" id="PF03900"/>
    </source>
</evidence>
<dbReference type="PIRSF" id="PIRSF001438">
    <property type="entry name" value="4pyrrol_synth_OHMeBilane_synth"/>
    <property type="match status" value="1"/>
</dbReference>
<evidence type="ECO:0000256" key="8">
    <source>
        <dbReference type="HAMAP-Rule" id="MF_00260"/>
    </source>
</evidence>
<comment type="cofactor">
    <cofactor evidence="8">
        <name>dipyrromethane</name>
        <dbReference type="ChEBI" id="CHEBI:60342"/>
    </cofactor>
    <text evidence="8">Binds 1 dipyrromethane group covalently.</text>
</comment>
<dbReference type="GO" id="GO:0004418">
    <property type="term" value="F:hydroxymethylbilane synthase activity"/>
    <property type="evidence" value="ECO:0007669"/>
    <property type="project" value="UniProtKB-UniRule"/>
</dbReference>
<dbReference type="PANTHER" id="PTHR11557">
    <property type="entry name" value="PORPHOBILINOGEN DEAMINASE"/>
    <property type="match status" value="1"/>
</dbReference>
<comment type="miscellaneous">
    <text evidence="8">The porphobilinogen subunits are added to the dipyrromethane group.</text>
</comment>
<dbReference type="OrthoDB" id="9810298at2"/>
<dbReference type="RefSeq" id="WP_133573382.1">
    <property type="nucleotide sequence ID" value="NZ_SNYR01000003.1"/>
</dbReference>
<dbReference type="HAMAP" id="MF_00260">
    <property type="entry name" value="Porphobil_deam"/>
    <property type="match status" value="1"/>
</dbReference>
<evidence type="ECO:0000256" key="5">
    <source>
        <dbReference type="ARBA" id="ARBA00022679"/>
    </source>
</evidence>